<evidence type="ECO:0000256" key="15">
    <source>
        <dbReference type="ARBA" id="ARBA00042143"/>
    </source>
</evidence>
<evidence type="ECO:0000259" key="19">
    <source>
        <dbReference type="PROSITE" id="PS52004"/>
    </source>
</evidence>
<comment type="similarity">
    <text evidence="3 18">Belongs to the thiolase-like superfamily. Beta-ketoacyl-ACP synthases family.</text>
</comment>
<evidence type="ECO:0000256" key="3">
    <source>
        <dbReference type="ARBA" id="ARBA00008467"/>
    </source>
</evidence>
<dbReference type="CDD" id="cd00834">
    <property type="entry name" value="KAS_I_II"/>
    <property type="match status" value="1"/>
</dbReference>
<evidence type="ECO:0000256" key="8">
    <source>
        <dbReference type="ARBA" id="ARBA00022679"/>
    </source>
</evidence>
<dbReference type="InterPro" id="IPR000794">
    <property type="entry name" value="Beta-ketoacyl_synthase"/>
</dbReference>
<dbReference type="InterPro" id="IPR020841">
    <property type="entry name" value="PKS_Beta-ketoAc_synthase_dom"/>
</dbReference>
<dbReference type="InterPro" id="IPR018201">
    <property type="entry name" value="Ketoacyl_synth_AS"/>
</dbReference>
<dbReference type="SMART" id="SM00825">
    <property type="entry name" value="PKS_KS"/>
    <property type="match status" value="1"/>
</dbReference>
<keyword evidence="12" id="KW-0012">Acyltransferase</keyword>
<accession>A0ABP7NU76</accession>
<keyword evidence="9" id="KW-0276">Fatty acid metabolism</keyword>
<dbReference type="Gene3D" id="3.40.47.10">
    <property type="match status" value="2"/>
</dbReference>
<comment type="catalytic activity">
    <reaction evidence="17">
        <text>a fatty acyl-[ACP] + malonyl-[ACP] + H(+) = a 3-oxoacyl-[ACP] + holo-[ACP] + CO2</text>
        <dbReference type="Rhea" id="RHEA:22836"/>
        <dbReference type="Rhea" id="RHEA-COMP:9623"/>
        <dbReference type="Rhea" id="RHEA-COMP:9685"/>
        <dbReference type="Rhea" id="RHEA-COMP:9916"/>
        <dbReference type="Rhea" id="RHEA-COMP:14125"/>
        <dbReference type="ChEBI" id="CHEBI:15378"/>
        <dbReference type="ChEBI" id="CHEBI:16526"/>
        <dbReference type="ChEBI" id="CHEBI:64479"/>
        <dbReference type="ChEBI" id="CHEBI:78449"/>
        <dbReference type="ChEBI" id="CHEBI:78776"/>
        <dbReference type="ChEBI" id="CHEBI:138651"/>
        <dbReference type="EC" id="2.3.1.41"/>
    </reaction>
    <physiologicalReaction direction="left-to-right" evidence="17">
        <dbReference type="Rhea" id="RHEA:22837"/>
    </physiologicalReaction>
</comment>
<dbReference type="PROSITE" id="PS52004">
    <property type="entry name" value="KS3_2"/>
    <property type="match status" value="1"/>
</dbReference>
<keyword evidence="10" id="KW-0443">Lipid metabolism</keyword>
<keyword evidence="21" id="KW-1185">Reference proteome</keyword>
<reference evidence="21" key="1">
    <citation type="journal article" date="2019" name="Int. J. Syst. Evol. Microbiol.">
        <title>The Global Catalogue of Microorganisms (GCM) 10K type strain sequencing project: providing services to taxonomists for standard genome sequencing and annotation.</title>
        <authorList>
            <consortium name="The Broad Institute Genomics Platform"/>
            <consortium name="The Broad Institute Genome Sequencing Center for Infectious Disease"/>
            <person name="Wu L."/>
            <person name="Ma J."/>
        </authorList>
    </citation>
    <scope>NUCLEOTIDE SEQUENCE [LARGE SCALE GENOMIC DNA]</scope>
    <source>
        <strain evidence="21">JCM 17555</strain>
    </source>
</reference>
<keyword evidence="8 18" id="KW-0808">Transferase</keyword>
<protein>
    <recommendedName>
        <fullName evidence="13">3-oxoacyl-[acyl-carrier-protein] synthase 1</fullName>
        <ecNumber evidence="5">2.3.1.41</ecNumber>
    </recommendedName>
    <alternativeName>
        <fullName evidence="14">3-oxoacyl-[acyl-carrier-protein] synthase I</fullName>
    </alternativeName>
    <alternativeName>
        <fullName evidence="15">Beta-ketoacyl-ACP synthase I</fullName>
    </alternativeName>
</protein>
<dbReference type="PANTHER" id="PTHR11712">
    <property type="entry name" value="POLYKETIDE SYNTHASE-RELATED"/>
    <property type="match status" value="1"/>
</dbReference>
<dbReference type="InterPro" id="IPR016039">
    <property type="entry name" value="Thiolase-like"/>
</dbReference>
<dbReference type="RefSeq" id="WP_344804170.1">
    <property type="nucleotide sequence ID" value="NZ_BAABBO010000005.1"/>
</dbReference>
<evidence type="ECO:0000256" key="13">
    <source>
        <dbReference type="ARBA" id="ARBA00039450"/>
    </source>
</evidence>
<comment type="subunit">
    <text evidence="4">Homodimer.</text>
</comment>
<gene>
    <name evidence="20" type="primary">fabB_1</name>
    <name evidence="20" type="ORF">GCM10022278_11210</name>
</gene>
<comment type="caution">
    <text evidence="20">The sequence shown here is derived from an EMBL/GenBank/DDBJ whole genome shotgun (WGS) entry which is preliminary data.</text>
</comment>
<evidence type="ECO:0000256" key="1">
    <source>
        <dbReference type="ARBA" id="ARBA00004496"/>
    </source>
</evidence>
<evidence type="ECO:0000256" key="16">
    <source>
        <dbReference type="ARBA" id="ARBA00048121"/>
    </source>
</evidence>
<keyword evidence="11" id="KW-0275">Fatty acid biosynthesis</keyword>
<dbReference type="InterPro" id="IPR014031">
    <property type="entry name" value="Ketoacyl_synth_C"/>
</dbReference>
<evidence type="ECO:0000256" key="11">
    <source>
        <dbReference type="ARBA" id="ARBA00023160"/>
    </source>
</evidence>
<dbReference type="PANTHER" id="PTHR11712:SF306">
    <property type="entry name" value="3-OXOACYL-[ACYL-CARRIER-PROTEIN] SYNTHASE 1"/>
    <property type="match status" value="1"/>
</dbReference>
<evidence type="ECO:0000256" key="18">
    <source>
        <dbReference type="RuleBase" id="RU003694"/>
    </source>
</evidence>
<comment type="catalytic activity">
    <reaction evidence="16">
        <text>(3Z)-decenoyl-[ACP] + malonyl-[ACP] + H(+) = 3-oxo-(5Z)-dodecenoyl-[ACP] + holo-[ACP] + CO2</text>
        <dbReference type="Rhea" id="RHEA:54940"/>
        <dbReference type="Rhea" id="RHEA-COMP:9623"/>
        <dbReference type="Rhea" id="RHEA-COMP:9685"/>
        <dbReference type="Rhea" id="RHEA-COMP:9927"/>
        <dbReference type="Rhea" id="RHEA-COMP:14042"/>
        <dbReference type="ChEBI" id="CHEBI:15378"/>
        <dbReference type="ChEBI" id="CHEBI:16526"/>
        <dbReference type="ChEBI" id="CHEBI:64479"/>
        <dbReference type="ChEBI" id="CHEBI:78449"/>
        <dbReference type="ChEBI" id="CHEBI:78798"/>
        <dbReference type="ChEBI" id="CHEBI:138410"/>
    </reaction>
    <physiologicalReaction direction="left-to-right" evidence="16">
        <dbReference type="Rhea" id="RHEA:54941"/>
    </physiologicalReaction>
</comment>
<proteinExistence type="inferred from homology"/>
<organism evidence="20 21">
    <name type="scientific">Allohahella marinimesophila</name>
    <dbReference type="NCBI Taxonomy" id="1054972"/>
    <lineage>
        <taxon>Bacteria</taxon>
        <taxon>Pseudomonadati</taxon>
        <taxon>Pseudomonadota</taxon>
        <taxon>Gammaproteobacteria</taxon>
        <taxon>Oceanospirillales</taxon>
        <taxon>Hahellaceae</taxon>
        <taxon>Allohahella</taxon>
    </lineage>
</organism>
<dbReference type="PROSITE" id="PS00606">
    <property type="entry name" value="KS3_1"/>
    <property type="match status" value="1"/>
</dbReference>
<evidence type="ECO:0000256" key="2">
    <source>
        <dbReference type="ARBA" id="ARBA00005194"/>
    </source>
</evidence>
<evidence type="ECO:0000313" key="21">
    <source>
        <dbReference type="Proteomes" id="UP001501337"/>
    </source>
</evidence>
<sequence length="428" mass="45259">MRRVVVTGIGIVSSLGSNQTEVHHSLAECRSGIGPNIGHIENGLRSHISGQIDIDFAAHVDRKLLRFMGDASVYSYIAMKEAIAQAGLTTAEISNERTGLIMGAGGASTENVMDAIDILREKGIRKVGPYRVTRTMNSSVNANLATPFAIKGVNYSITSACATSAHCIGAAAQQIQFGLQDIMFAGGAEDCHWTLSCLFDAMGALSTGYNDRPKEASRPYDAERDGFVISGGAGVLVLESLEGAQARGATILAELTGFGATSDGDDMVVPSGEGAARCMLDAVRQADAIQKRPVDYINAHGTSTKVGDIAELRAIKAAFAGNTGDHLADMPAISSTKAISGHGLGAAGVQEAIYSLLMMRNRFLVRSDNLHTVDEAAAGFPILTDMQYDIDVRRVLSNSFGFGGTNACLVFDNWENSRWEKAAMEGQS</sequence>
<evidence type="ECO:0000256" key="14">
    <source>
        <dbReference type="ARBA" id="ARBA00041620"/>
    </source>
</evidence>
<evidence type="ECO:0000256" key="6">
    <source>
        <dbReference type="ARBA" id="ARBA00022490"/>
    </source>
</evidence>
<dbReference type="InterPro" id="IPR014030">
    <property type="entry name" value="Ketoacyl_synth_N"/>
</dbReference>
<dbReference type="SUPFAM" id="SSF53901">
    <property type="entry name" value="Thiolase-like"/>
    <property type="match status" value="2"/>
</dbReference>
<dbReference type="Pfam" id="PF02801">
    <property type="entry name" value="Ketoacyl-synt_C"/>
    <property type="match status" value="1"/>
</dbReference>
<dbReference type="Pfam" id="PF00109">
    <property type="entry name" value="ketoacyl-synt"/>
    <property type="match status" value="1"/>
</dbReference>
<evidence type="ECO:0000256" key="9">
    <source>
        <dbReference type="ARBA" id="ARBA00022832"/>
    </source>
</evidence>
<comment type="pathway">
    <text evidence="2">Lipid metabolism; fatty acid biosynthesis.</text>
</comment>
<dbReference type="EMBL" id="BAABBO010000005">
    <property type="protein sequence ID" value="GAA3954232.1"/>
    <property type="molecule type" value="Genomic_DNA"/>
</dbReference>
<keyword evidence="6" id="KW-0963">Cytoplasm</keyword>
<evidence type="ECO:0000256" key="5">
    <source>
        <dbReference type="ARBA" id="ARBA00013191"/>
    </source>
</evidence>
<evidence type="ECO:0000256" key="7">
    <source>
        <dbReference type="ARBA" id="ARBA00022516"/>
    </source>
</evidence>
<dbReference type="EC" id="2.3.1.41" evidence="5"/>
<feature type="domain" description="Ketosynthase family 3 (KS3)" evidence="19">
    <location>
        <begin position="1"/>
        <end position="413"/>
    </location>
</feature>
<evidence type="ECO:0000256" key="17">
    <source>
        <dbReference type="ARBA" id="ARBA00048506"/>
    </source>
</evidence>
<evidence type="ECO:0000256" key="12">
    <source>
        <dbReference type="ARBA" id="ARBA00023315"/>
    </source>
</evidence>
<keyword evidence="7" id="KW-0444">Lipid biosynthesis</keyword>
<comment type="subcellular location">
    <subcellularLocation>
        <location evidence="1">Cytoplasm</location>
    </subcellularLocation>
</comment>
<evidence type="ECO:0000256" key="4">
    <source>
        <dbReference type="ARBA" id="ARBA00011738"/>
    </source>
</evidence>
<evidence type="ECO:0000313" key="20">
    <source>
        <dbReference type="EMBL" id="GAA3954232.1"/>
    </source>
</evidence>
<name>A0ABP7NU76_9GAMM</name>
<dbReference type="Proteomes" id="UP001501337">
    <property type="component" value="Unassembled WGS sequence"/>
</dbReference>
<evidence type="ECO:0000256" key="10">
    <source>
        <dbReference type="ARBA" id="ARBA00023098"/>
    </source>
</evidence>